<feature type="compositionally biased region" description="Basic residues" evidence="1">
    <location>
        <begin position="338"/>
        <end position="347"/>
    </location>
</feature>
<organism evidence="4 5">
    <name type="scientific">Zostera marina</name>
    <name type="common">Eelgrass</name>
    <dbReference type="NCBI Taxonomy" id="29655"/>
    <lineage>
        <taxon>Eukaryota</taxon>
        <taxon>Viridiplantae</taxon>
        <taxon>Streptophyta</taxon>
        <taxon>Embryophyta</taxon>
        <taxon>Tracheophyta</taxon>
        <taxon>Spermatophyta</taxon>
        <taxon>Magnoliopsida</taxon>
        <taxon>Liliopsida</taxon>
        <taxon>Zosteraceae</taxon>
        <taxon>Zostera</taxon>
    </lineage>
</organism>
<dbReference type="InterPro" id="IPR025520">
    <property type="entry name" value="DUF4408"/>
</dbReference>
<evidence type="ECO:0000313" key="5">
    <source>
        <dbReference type="Proteomes" id="UP000036987"/>
    </source>
</evidence>
<reference evidence="5" key="1">
    <citation type="journal article" date="2016" name="Nature">
        <title>The genome of the seagrass Zostera marina reveals angiosperm adaptation to the sea.</title>
        <authorList>
            <person name="Olsen J.L."/>
            <person name="Rouze P."/>
            <person name="Verhelst B."/>
            <person name="Lin Y.-C."/>
            <person name="Bayer T."/>
            <person name="Collen J."/>
            <person name="Dattolo E."/>
            <person name="De Paoli E."/>
            <person name="Dittami S."/>
            <person name="Maumus F."/>
            <person name="Michel G."/>
            <person name="Kersting A."/>
            <person name="Lauritano C."/>
            <person name="Lohaus R."/>
            <person name="Toepel M."/>
            <person name="Tonon T."/>
            <person name="Vanneste K."/>
            <person name="Amirebrahimi M."/>
            <person name="Brakel J."/>
            <person name="Bostroem C."/>
            <person name="Chovatia M."/>
            <person name="Grimwood J."/>
            <person name="Jenkins J.W."/>
            <person name="Jueterbock A."/>
            <person name="Mraz A."/>
            <person name="Stam W.T."/>
            <person name="Tice H."/>
            <person name="Bornberg-Bauer E."/>
            <person name="Green P.J."/>
            <person name="Pearson G.A."/>
            <person name="Procaccini G."/>
            <person name="Duarte C.M."/>
            <person name="Schmutz J."/>
            <person name="Reusch T.B.H."/>
            <person name="Van de Peer Y."/>
        </authorList>
    </citation>
    <scope>NUCLEOTIDE SEQUENCE [LARGE SCALE GENOMIC DNA]</scope>
    <source>
        <strain evidence="5">cv. Finnish</strain>
    </source>
</reference>
<evidence type="ECO:0000256" key="2">
    <source>
        <dbReference type="SAM" id="Phobius"/>
    </source>
</evidence>
<dbReference type="InterPro" id="IPR008480">
    <property type="entry name" value="DUF761_pln"/>
</dbReference>
<dbReference type="Pfam" id="PF05553">
    <property type="entry name" value="DUF761"/>
    <property type="match status" value="1"/>
</dbReference>
<dbReference type="PANTHER" id="PTHR33098:SF109">
    <property type="entry name" value="OS07G0563400 PROTEIN"/>
    <property type="match status" value="1"/>
</dbReference>
<gene>
    <name evidence="4" type="ORF">ZOSMA_433G00010</name>
</gene>
<evidence type="ECO:0000259" key="3">
    <source>
        <dbReference type="Pfam" id="PF14364"/>
    </source>
</evidence>
<feature type="transmembrane region" description="Helical" evidence="2">
    <location>
        <begin position="60"/>
        <end position="80"/>
    </location>
</feature>
<feature type="compositionally biased region" description="Basic and acidic residues" evidence="1">
    <location>
        <begin position="281"/>
        <end position="291"/>
    </location>
</feature>
<dbReference type="OMA" id="AETWETQ"/>
<dbReference type="STRING" id="29655.A0A0K9P3X3"/>
<name>A0A0K9P3X3_ZOSMR</name>
<evidence type="ECO:0000313" key="4">
    <source>
        <dbReference type="EMBL" id="KMZ62942.1"/>
    </source>
</evidence>
<feature type="compositionally biased region" description="Basic and acidic residues" evidence="1">
    <location>
        <begin position="348"/>
        <end position="361"/>
    </location>
</feature>
<feature type="region of interest" description="Disordered" evidence="1">
    <location>
        <begin position="328"/>
        <end position="361"/>
    </location>
</feature>
<keyword evidence="5" id="KW-1185">Reference proteome</keyword>
<proteinExistence type="predicted"/>
<comment type="caution">
    <text evidence="4">The sequence shown here is derived from an EMBL/GenBank/DDBJ whole genome shotgun (WGS) entry which is preliminary data.</text>
</comment>
<dbReference type="PANTHER" id="PTHR33098">
    <property type="entry name" value="COTTON FIBER (DUF761)"/>
    <property type="match status" value="1"/>
</dbReference>
<sequence length="361" mass="40465">MANTNFITWFFSSSIKIIFFVMAALSMLFMAKLVFLPSIVEFASLELPRMYDSFLTWLTPPYLLFFVNCIIVTIAATSHFQKNDPSSASTSLAPVSIDGDSYCHMKTGLTEMGSPVQYVDEEEVKVAGSELITPVEHFEHFETFEAFGGVSKAAAVVMEETKSVEEEEEFVISRSNWTPIIRRGSGEIYSGEEKAPVSSRFGSRKSVKASPDGKVLGVMRPKKNETMESTWKMMTDGRPIPLSRHLKKSETLEATAAAHRGRGGDKDSAPSPTIIVKKKRSESFNERRKNDPSSPSPGSSGGGRFRNLSQDELNRRVEAFINKFNQEMRLQRRQSSSRGRHYRNMVHHAREVREPSKTGAI</sequence>
<keyword evidence="2" id="KW-0472">Membrane</keyword>
<keyword evidence="2" id="KW-0812">Transmembrane</keyword>
<dbReference type="OrthoDB" id="1933168at2759"/>
<dbReference type="AlphaFoldDB" id="A0A0K9P3X3"/>
<dbReference type="Proteomes" id="UP000036987">
    <property type="component" value="Unassembled WGS sequence"/>
</dbReference>
<feature type="region of interest" description="Disordered" evidence="1">
    <location>
        <begin position="194"/>
        <end position="307"/>
    </location>
</feature>
<dbReference type="Pfam" id="PF14364">
    <property type="entry name" value="DUF4408"/>
    <property type="match status" value="1"/>
</dbReference>
<accession>A0A0K9P3X3</accession>
<dbReference type="EMBL" id="LFYR01001290">
    <property type="protein sequence ID" value="KMZ62942.1"/>
    <property type="molecule type" value="Genomic_DNA"/>
</dbReference>
<evidence type="ECO:0000256" key="1">
    <source>
        <dbReference type="SAM" id="MobiDB-lite"/>
    </source>
</evidence>
<feature type="transmembrane region" description="Helical" evidence="2">
    <location>
        <begin position="17"/>
        <end position="40"/>
    </location>
</feature>
<feature type="domain" description="DUF4408" evidence="3">
    <location>
        <begin position="48"/>
        <end position="80"/>
    </location>
</feature>
<protein>
    <recommendedName>
        <fullName evidence="3">DUF4408 domain-containing protein</fullName>
    </recommendedName>
</protein>
<keyword evidence="2" id="KW-1133">Transmembrane helix</keyword>